<dbReference type="InterPro" id="IPR017998">
    <property type="entry name" value="Chaperone_TCP-1"/>
</dbReference>
<dbReference type="InterPro" id="IPR053374">
    <property type="entry name" value="TCP-1_chaperonin"/>
</dbReference>
<evidence type="ECO:0000256" key="3">
    <source>
        <dbReference type="ARBA" id="ARBA00022741"/>
    </source>
</evidence>
<dbReference type="GeneID" id="3855394"/>
<dbReference type="SUPFAM" id="SSF52029">
    <property type="entry name" value="GroEL apical domain-like"/>
    <property type="match status" value="1"/>
</dbReference>
<comment type="caution">
    <text evidence="7">The sequence shown here is derived from an EMBL/GenBank/DDBJ whole genome shotgun (WGS) entry which is preliminary data.</text>
</comment>
<dbReference type="Pfam" id="PF00118">
    <property type="entry name" value="Cpn60_TCP1"/>
    <property type="match status" value="1"/>
</dbReference>
<dbReference type="PROSITE" id="PS00995">
    <property type="entry name" value="TCP1_3"/>
    <property type="match status" value="1"/>
</dbReference>
<dbReference type="RefSeq" id="WP_011405732.1">
    <property type="nucleotide sequence ID" value="NZ_CATZXA010000014.1"/>
</dbReference>
<dbReference type="SUPFAM" id="SSF48592">
    <property type="entry name" value="GroEL equatorial domain-like"/>
    <property type="match status" value="1"/>
</dbReference>
<organism evidence="7 8">
    <name type="scientific">Methanosphaera stadtmanae</name>
    <dbReference type="NCBI Taxonomy" id="2317"/>
    <lineage>
        <taxon>Archaea</taxon>
        <taxon>Methanobacteriati</taxon>
        <taxon>Methanobacteriota</taxon>
        <taxon>Methanomada group</taxon>
        <taxon>Methanobacteria</taxon>
        <taxon>Methanobacteriales</taxon>
        <taxon>Methanobacteriaceae</taxon>
        <taxon>Methanosphaera</taxon>
    </lineage>
</organism>
<dbReference type="GO" id="GO:0051082">
    <property type="term" value="F:unfolded protein binding"/>
    <property type="evidence" value="ECO:0007669"/>
    <property type="project" value="InterPro"/>
</dbReference>
<proteinExistence type="inferred from homology"/>
<dbReference type="NCBIfam" id="NF041083">
    <property type="entry name" value="thermosome_beta"/>
    <property type="match status" value="1"/>
</dbReference>
<dbReference type="Proteomes" id="UP000248557">
    <property type="component" value="Unassembled WGS sequence"/>
</dbReference>
<evidence type="ECO:0000256" key="6">
    <source>
        <dbReference type="RuleBase" id="RU004187"/>
    </source>
</evidence>
<dbReference type="CDD" id="cd03343">
    <property type="entry name" value="cpn60"/>
    <property type="match status" value="1"/>
</dbReference>
<dbReference type="Gene3D" id="3.50.7.10">
    <property type="entry name" value="GroEL"/>
    <property type="match status" value="1"/>
</dbReference>
<dbReference type="GO" id="GO:0005524">
    <property type="term" value="F:ATP binding"/>
    <property type="evidence" value="ECO:0007669"/>
    <property type="project" value="UniProtKB-KW"/>
</dbReference>
<dbReference type="PRINTS" id="PR00304">
    <property type="entry name" value="TCOMPLEXTCP1"/>
</dbReference>
<dbReference type="NCBIfam" id="NF041082">
    <property type="entry name" value="thermosome_alpha"/>
    <property type="match status" value="1"/>
</dbReference>
<dbReference type="AlphaFoldDB" id="A0A328Q2N5"/>
<dbReference type="NCBIfam" id="TIGR02339">
    <property type="entry name" value="thermosome_arch"/>
    <property type="match status" value="1"/>
</dbReference>
<evidence type="ECO:0000313" key="8">
    <source>
        <dbReference type="Proteomes" id="UP000248557"/>
    </source>
</evidence>
<dbReference type="FunFam" id="1.10.560.10:FF:000017">
    <property type="entry name" value="T-complex protein 1 subunit eta"/>
    <property type="match status" value="1"/>
</dbReference>
<protein>
    <submittedName>
        <fullName evidence="7">Thermosome subunit</fullName>
    </submittedName>
</protein>
<dbReference type="InterPro" id="IPR002194">
    <property type="entry name" value="Chaperonin_TCP-1_CS"/>
</dbReference>
<dbReference type="InterPro" id="IPR054827">
    <property type="entry name" value="thermosome_alpha"/>
</dbReference>
<dbReference type="GO" id="GO:0005737">
    <property type="term" value="C:cytoplasm"/>
    <property type="evidence" value="ECO:0007669"/>
    <property type="project" value="UniProtKB-ARBA"/>
</dbReference>
<dbReference type="SUPFAM" id="SSF54849">
    <property type="entry name" value="GroEL-intermediate domain like"/>
    <property type="match status" value="1"/>
</dbReference>
<sequence length="538" mass="57012">MAQQQQPLIILPEGTTRNLGRDAQRNNILAGKVLAETVRTTLGPKGMDKMLVDGLGDIVVTNDGVTILKEMDIEHPAAKMLVEVAKTQEDEVGDGTTTAVIIAGELLKRSEELLDQEIHPTIIALGYRQAAQKAIELLDQISIDADDKDTLLKVAMTAMTGKGTEKAREPLAELIVGAVSQVVEDGKVDSEQIKIESKDGAAIEDSELVSGVIIDKEKVHPGMPSEINGAKIALVNSAIEVKETEVDAEIRITDPAQMQAFIEQEENMIKEMVDELVAAGANVLFCQKGIDDLAQHYLSKAGILATRRVKKSDMEKLAKATGAKIVTNIEDLSADDLGDAGLVAEDKVSGDDMIFVKECKDPKAVTLLLRGSTSHVVDEIERAVEDAIGVVASTVEDGKVVVGGGAPEIAIAKGLKDYAETISGREQLAVTAFAEALEVVPRTLAENAGLDSIDSLVDLRAAHEDSIYMGLNVFEGGVTDMKEAGVIEPQRVKKQAIQSAAEAAEMILRIDDVIASSSQGAAAGAPAPDMGMGGMPPM</sequence>
<reference evidence="7 8" key="1">
    <citation type="submission" date="2017-05" db="EMBL/GenBank/DDBJ databases">
        <title>Host range expansion of the Methanosphaera genus to humans and monogastric animals involves recent and extensive reduction in genome content.</title>
        <authorList>
            <person name="Hoedt E.C."/>
            <person name="Volmer J.G."/>
            <person name="Parks D.H."/>
            <person name="Rosewarne C.P."/>
            <person name="Denman S.E."/>
            <person name="Mcsweeney C.S."/>
            <person name="O Cuiv P."/>
            <person name="Hugenholtz P."/>
            <person name="Tyson G.W."/>
            <person name="Morrison M."/>
        </authorList>
    </citation>
    <scope>NUCLEOTIDE SEQUENCE [LARGE SCALE GENOMIC DNA]</scope>
    <source>
        <strain evidence="7 8">PA5</strain>
    </source>
</reference>
<accession>A0A328Q2N5</accession>
<evidence type="ECO:0000256" key="4">
    <source>
        <dbReference type="ARBA" id="ARBA00022840"/>
    </source>
</evidence>
<evidence type="ECO:0000256" key="5">
    <source>
        <dbReference type="ARBA" id="ARBA00023186"/>
    </source>
</evidence>
<keyword evidence="4 6" id="KW-0067">ATP-binding</keyword>
<dbReference type="InterPro" id="IPR027413">
    <property type="entry name" value="GROEL-like_equatorial_sf"/>
</dbReference>
<evidence type="ECO:0000256" key="2">
    <source>
        <dbReference type="ARBA" id="ARBA00008020"/>
    </source>
</evidence>
<dbReference type="Gene3D" id="3.30.260.10">
    <property type="entry name" value="TCP-1-like chaperonin intermediate domain"/>
    <property type="match status" value="1"/>
</dbReference>
<dbReference type="GO" id="GO:0016887">
    <property type="term" value="F:ATP hydrolysis activity"/>
    <property type="evidence" value="ECO:0007669"/>
    <property type="project" value="InterPro"/>
</dbReference>
<gene>
    <name evidence="7" type="ORF">CA615_00570</name>
</gene>
<dbReference type="InterPro" id="IPR002423">
    <property type="entry name" value="Cpn60/GroEL/TCP-1"/>
</dbReference>
<name>A0A328Q2N5_9EURY</name>
<comment type="function">
    <text evidence="1">Molecular chaperone; binds unfolded polypeptides in vitro, and has a weak ATPase activity.</text>
</comment>
<dbReference type="InterPro" id="IPR012714">
    <property type="entry name" value="Thermosome_arc"/>
</dbReference>
<dbReference type="OMA" id="HPAANMI"/>
<keyword evidence="5 6" id="KW-0143">Chaperone</keyword>
<dbReference type="GO" id="GO:0032991">
    <property type="term" value="C:protein-containing complex"/>
    <property type="evidence" value="ECO:0007669"/>
    <property type="project" value="UniProtKB-ARBA"/>
</dbReference>
<evidence type="ECO:0000256" key="1">
    <source>
        <dbReference type="ARBA" id="ARBA00002462"/>
    </source>
</evidence>
<dbReference type="PANTHER" id="PTHR11353">
    <property type="entry name" value="CHAPERONIN"/>
    <property type="match status" value="1"/>
</dbReference>
<keyword evidence="3 6" id="KW-0547">Nucleotide-binding</keyword>
<dbReference type="PROSITE" id="PS00751">
    <property type="entry name" value="TCP1_2"/>
    <property type="match status" value="1"/>
</dbReference>
<comment type="similarity">
    <text evidence="2 6">Belongs to the TCP-1 chaperonin family.</text>
</comment>
<dbReference type="GO" id="GO:0140662">
    <property type="term" value="F:ATP-dependent protein folding chaperone"/>
    <property type="evidence" value="ECO:0007669"/>
    <property type="project" value="InterPro"/>
</dbReference>
<dbReference type="PROSITE" id="PS00750">
    <property type="entry name" value="TCP1_1"/>
    <property type="match status" value="1"/>
</dbReference>
<evidence type="ECO:0000313" key="7">
    <source>
        <dbReference type="EMBL" id="RAP03813.1"/>
    </source>
</evidence>
<dbReference type="Gene3D" id="1.10.560.10">
    <property type="entry name" value="GroEL-like equatorial domain"/>
    <property type="match status" value="1"/>
</dbReference>
<dbReference type="InterPro" id="IPR027410">
    <property type="entry name" value="TCP-1-like_intermed_sf"/>
</dbReference>
<dbReference type="InterPro" id="IPR027409">
    <property type="entry name" value="GroEL-like_apical_dom_sf"/>
</dbReference>
<dbReference type="EMBL" id="NGJK01000005">
    <property type="protein sequence ID" value="RAP03813.1"/>
    <property type="molecule type" value="Genomic_DNA"/>
</dbReference>